<sequence>MYSPKSVPHHVTTPTTYILRCLVVVTMIVAAATFLHVNNYRPKQTFLSCDRPCHHLDWPMICRVKLTLEVFQSLSKSCGDCPLNQTACLANHCISADGQRRGILTANRQMPGPSIQVCENDILVVDVINRLPGKAAAVHWRGQTQMEMPYMDGTPLVTQCPIPSYTTFQYKFRASIPGTHLWHAHAGADVTDGIIGSLIVRQADLREPHRALYDIDDPNHVVLVTQWQHSLPEVQFNQGYLKPAILLINGKGRQPNGPAVPLSTFTVIPGRRHRFRVANAGGAGACPVTLFIDGHLLLLIALDGHPIEPRQVTSITLAKGERADFVLKASKRIGSYWMNVHTAKECGTNTINGVAMLNYKGNSENPAATAEAIDQRDIDEIGTDRVAVTTNPTEKCGDRENLCAMDIQSIRKIPQTLTKPGTDVTLYLPINYKMQATELIGDGGTETRVLNVNNVTFTFPPSPLLTQGGDVSPGMLCINNEDDLNESNETMSRRRCRQVGDVGGGDICECVNVRHVPLGATVEIILLDQGGLNDLVYHLHGYSFYVVGARQFGRSVSLQELKKLDERSQLFSRNLDCALIKDTIVVPKFGAVALRFKADNPGYWMLRDEHATDWTRGLDVILQVGEPSDMVAAPQDFPKCGSFVGPDYFLI</sequence>
<keyword evidence="5" id="KW-0812">Transmembrane</keyword>
<dbReference type="PANTHER" id="PTHR11709:SF394">
    <property type="entry name" value="FI03373P-RELATED"/>
    <property type="match status" value="1"/>
</dbReference>
<dbReference type="InterPro" id="IPR011706">
    <property type="entry name" value="Cu-oxidase_C"/>
</dbReference>
<evidence type="ECO:0000259" key="8">
    <source>
        <dbReference type="Pfam" id="PF07732"/>
    </source>
</evidence>
<evidence type="ECO:0000256" key="1">
    <source>
        <dbReference type="ARBA" id="ARBA00010609"/>
    </source>
</evidence>
<dbReference type="InterPro" id="IPR011707">
    <property type="entry name" value="Cu-oxidase-like_N"/>
</dbReference>
<reference evidence="9 10" key="1">
    <citation type="submission" date="2016-03" db="EMBL/GenBank/DDBJ databases">
        <title>Trachymyrmex septentrionalis WGS genome.</title>
        <authorList>
            <person name="Nygaard S."/>
            <person name="Hu H."/>
            <person name="Boomsma J."/>
            <person name="Zhang G."/>
        </authorList>
    </citation>
    <scope>NUCLEOTIDE SEQUENCE [LARGE SCALE GENOMIC DNA]</scope>
    <source>
        <strain evidence="9">Tsep2-gDNA-1</strain>
        <tissue evidence="9">Whole body</tissue>
    </source>
</reference>
<keyword evidence="4" id="KW-0186">Copper</keyword>
<evidence type="ECO:0000313" key="9">
    <source>
        <dbReference type="EMBL" id="KYN36115.1"/>
    </source>
</evidence>
<evidence type="ECO:0000259" key="6">
    <source>
        <dbReference type="Pfam" id="PF00394"/>
    </source>
</evidence>
<evidence type="ECO:0000313" key="10">
    <source>
        <dbReference type="Proteomes" id="UP000078541"/>
    </source>
</evidence>
<dbReference type="Pfam" id="PF07732">
    <property type="entry name" value="Cu-oxidase_3"/>
    <property type="match status" value="1"/>
</dbReference>
<dbReference type="CDD" id="cd13858">
    <property type="entry name" value="CuRO_1_tcLCC2_insect_like"/>
    <property type="match status" value="1"/>
</dbReference>
<dbReference type="GO" id="GO:0005507">
    <property type="term" value="F:copper ion binding"/>
    <property type="evidence" value="ECO:0007669"/>
    <property type="project" value="InterPro"/>
</dbReference>
<dbReference type="GO" id="GO:0016491">
    <property type="term" value="F:oxidoreductase activity"/>
    <property type="evidence" value="ECO:0007669"/>
    <property type="project" value="UniProtKB-KW"/>
</dbReference>
<keyword evidence="10" id="KW-1185">Reference proteome</keyword>
<gene>
    <name evidence="9" type="ORF">ALC56_09538</name>
</gene>
<dbReference type="STRING" id="34720.A0A195F694"/>
<evidence type="ECO:0000256" key="4">
    <source>
        <dbReference type="ARBA" id="ARBA00023008"/>
    </source>
</evidence>
<keyword evidence="5" id="KW-0472">Membrane</keyword>
<name>A0A195F694_9HYME</name>
<dbReference type="SUPFAM" id="SSF49503">
    <property type="entry name" value="Cupredoxins"/>
    <property type="match status" value="3"/>
</dbReference>
<dbReference type="Pfam" id="PF00394">
    <property type="entry name" value="Cu-oxidase"/>
    <property type="match status" value="1"/>
</dbReference>
<dbReference type="OrthoDB" id="2121828at2759"/>
<organism evidence="9 10">
    <name type="scientific">Trachymyrmex septentrionalis</name>
    <dbReference type="NCBI Taxonomy" id="34720"/>
    <lineage>
        <taxon>Eukaryota</taxon>
        <taxon>Metazoa</taxon>
        <taxon>Ecdysozoa</taxon>
        <taxon>Arthropoda</taxon>
        <taxon>Hexapoda</taxon>
        <taxon>Insecta</taxon>
        <taxon>Pterygota</taxon>
        <taxon>Neoptera</taxon>
        <taxon>Endopterygota</taxon>
        <taxon>Hymenoptera</taxon>
        <taxon>Apocrita</taxon>
        <taxon>Aculeata</taxon>
        <taxon>Formicoidea</taxon>
        <taxon>Formicidae</taxon>
        <taxon>Myrmicinae</taxon>
        <taxon>Trachymyrmex</taxon>
    </lineage>
</organism>
<comment type="similarity">
    <text evidence="1">Belongs to the multicopper oxidase family.</text>
</comment>
<protein>
    <submittedName>
        <fullName evidence="9">Laccase-4</fullName>
    </submittedName>
</protein>
<dbReference type="Gene3D" id="2.60.40.420">
    <property type="entry name" value="Cupredoxins - blue copper proteins"/>
    <property type="match status" value="3"/>
</dbReference>
<feature type="transmembrane region" description="Helical" evidence="5">
    <location>
        <begin position="17"/>
        <end position="37"/>
    </location>
</feature>
<dbReference type="AlphaFoldDB" id="A0A195F694"/>
<proteinExistence type="inferred from homology"/>
<keyword evidence="2" id="KW-0479">Metal-binding</keyword>
<dbReference type="InterPro" id="IPR008972">
    <property type="entry name" value="Cupredoxin"/>
</dbReference>
<dbReference type="EMBL" id="KQ981756">
    <property type="protein sequence ID" value="KYN36115.1"/>
    <property type="molecule type" value="Genomic_DNA"/>
</dbReference>
<feature type="domain" description="Plastocyanin-like" evidence="6">
    <location>
        <begin position="240"/>
        <end position="362"/>
    </location>
</feature>
<evidence type="ECO:0000259" key="7">
    <source>
        <dbReference type="Pfam" id="PF07731"/>
    </source>
</evidence>
<feature type="domain" description="Plastocyanin-like" evidence="8">
    <location>
        <begin position="95"/>
        <end position="202"/>
    </location>
</feature>
<dbReference type="GO" id="GO:0005886">
    <property type="term" value="C:plasma membrane"/>
    <property type="evidence" value="ECO:0007669"/>
    <property type="project" value="TreeGrafter"/>
</dbReference>
<dbReference type="KEGG" id="tsep:108751246"/>
<dbReference type="CDD" id="cd13884">
    <property type="entry name" value="CuRO_2_tcLCC_insect_like"/>
    <property type="match status" value="1"/>
</dbReference>
<keyword evidence="5" id="KW-1133">Transmembrane helix</keyword>
<dbReference type="InterPro" id="IPR045087">
    <property type="entry name" value="Cu-oxidase_fam"/>
</dbReference>
<dbReference type="Pfam" id="PF07731">
    <property type="entry name" value="Cu-oxidase_2"/>
    <property type="match status" value="1"/>
</dbReference>
<accession>A0A195F694</accession>
<dbReference type="SMR" id="A0A195F694"/>
<dbReference type="PANTHER" id="PTHR11709">
    <property type="entry name" value="MULTI-COPPER OXIDASE"/>
    <property type="match status" value="1"/>
</dbReference>
<dbReference type="GO" id="GO:0006826">
    <property type="term" value="P:iron ion transport"/>
    <property type="evidence" value="ECO:0007669"/>
    <property type="project" value="TreeGrafter"/>
</dbReference>
<evidence type="ECO:0000256" key="3">
    <source>
        <dbReference type="ARBA" id="ARBA00023002"/>
    </source>
</evidence>
<dbReference type="InterPro" id="IPR001117">
    <property type="entry name" value="Cu-oxidase_2nd"/>
</dbReference>
<keyword evidence="3" id="KW-0560">Oxidoreductase</keyword>
<evidence type="ECO:0000256" key="5">
    <source>
        <dbReference type="SAM" id="Phobius"/>
    </source>
</evidence>
<feature type="domain" description="Plastocyanin-like" evidence="7">
    <location>
        <begin position="497"/>
        <end position="607"/>
    </location>
</feature>
<dbReference type="Proteomes" id="UP000078541">
    <property type="component" value="Unassembled WGS sequence"/>
</dbReference>
<evidence type="ECO:0000256" key="2">
    <source>
        <dbReference type="ARBA" id="ARBA00022723"/>
    </source>
</evidence>
<dbReference type="CDD" id="cd13905">
    <property type="entry name" value="CuRO_3_tcLLC2_insect_like"/>
    <property type="match status" value="1"/>
</dbReference>
<dbReference type="FunFam" id="2.60.40.420:FF:000045">
    <property type="entry name" value="Laccase 2"/>
    <property type="match status" value="1"/>
</dbReference>